<evidence type="ECO:0000313" key="1">
    <source>
        <dbReference type="EMBL" id="MEV8468895.1"/>
    </source>
</evidence>
<gene>
    <name evidence="1" type="ORF">AB0T83_19275</name>
</gene>
<dbReference type="EMBL" id="JBFBVU010000049">
    <property type="protein sequence ID" value="MEV8468895.1"/>
    <property type="molecule type" value="Genomic_DNA"/>
</dbReference>
<feature type="non-terminal residue" evidence="1">
    <location>
        <position position="62"/>
    </location>
</feature>
<comment type="caution">
    <text evidence="1">The sequence shown here is derived from an EMBL/GenBank/DDBJ whole genome shotgun (WGS) entry which is preliminary data.</text>
</comment>
<dbReference type="RefSeq" id="WP_366194850.1">
    <property type="nucleotide sequence ID" value="NZ_JBFBVU010000049.1"/>
</dbReference>
<reference evidence="1 2" key="1">
    <citation type="submission" date="2024-07" db="EMBL/GenBank/DDBJ databases">
        <authorList>
            <person name="Kang M."/>
        </authorList>
    </citation>
    <scope>NUCLEOTIDE SEQUENCE [LARGE SCALE GENOMIC DNA]</scope>
    <source>
        <strain evidence="1 2">DFM31</strain>
    </source>
</reference>
<proteinExistence type="predicted"/>
<accession>A0ABV3LBG0</accession>
<evidence type="ECO:0000313" key="2">
    <source>
        <dbReference type="Proteomes" id="UP001553161"/>
    </source>
</evidence>
<protein>
    <submittedName>
        <fullName evidence="1">Uncharacterized protein</fullName>
    </submittedName>
</protein>
<keyword evidence="2" id="KW-1185">Reference proteome</keyword>
<name>A0ABV3LBG0_9RHOB</name>
<organism evidence="1 2">
    <name type="scientific">Meridianimarinicoccus marinus</name>
    <dbReference type="NCBI Taxonomy" id="3231483"/>
    <lineage>
        <taxon>Bacteria</taxon>
        <taxon>Pseudomonadati</taxon>
        <taxon>Pseudomonadota</taxon>
        <taxon>Alphaproteobacteria</taxon>
        <taxon>Rhodobacterales</taxon>
        <taxon>Paracoccaceae</taxon>
        <taxon>Meridianimarinicoccus</taxon>
    </lineage>
</organism>
<dbReference type="Proteomes" id="UP001553161">
    <property type="component" value="Unassembled WGS sequence"/>
</dbReference>
<sequence>MVFRGLNQSENTFQKNFTARSARLWWVQRRKETPMSFQNPVFIPGPTNIPESLRKACDMPTI</sequence>